<evidence type="ECO:0000256" key="3">
    <source>
        <dbReference type="ARBA" id="ARBA00023172"/>
    </source>
</evidence>
<keyword evidence="6" id="KW-1185">Reference proteome</keyword>
<name>A0A417XUN0_9ACTN</name>
<dbReference type="InterPro" id="IPR002104">
    <property type="entry name" value="Integrase_catalytic"/>
</dbReference>
<protein>
    <submittedName>
        <fullName evidence="5">Site-specific integrase</fullName>
    </submittedName>
</protein>
<dbReference type="CDD" id="cd01189">
    <property type="entry name" value="INT_ICEBs1_C_like"/>
    <property type="match status" value="1"/>
</dbReference>
<dbReference type="RefSeq" id="WP_118928322.1">
    <property type="nucleotide sequence ID" value="NZ_QXGH01000037.1"/>
</dbReference>
<keyword evidence="3" id="KW-0233">DNA recombination</keyword>
<evidence type="ECO:0000259" key="4">
    <source>
        <dbReference type="PROSITE" id="PS51898"/>
    </source>
</evidence>
<comment type="similarity">
    <text evidence="1">Belongs to the 'phage' integrase family.</text>
</comment>
<dbReference type="AlphaFoldDB" id="A0A417XUN0"/>
<evidence type="ECO:0000256" key="1">
    <source>
        <dbReference type="ARBA" id="ARBA00008857"/>
    </source>
</evidence>
<evidence type="ECO:0000313" key="5">
    <source>
        <dbReference type="EMBL" id="RHW23971.1"/>
    </source>
</evidence>
<dbReference type="Gene3D" id="1.10.150.130">
    <property type="match status" value="1"/>
</dbReference>
<proteinExistence type="inferred from homology"/>
<dbReference type="Proteomes" id="UP000283644">
    <property type="component" value="Unassembled WGS sequence"/>
</dbReference>
<gene>
    <name evidence="5" type="ORF">D0Z08_26620</name>
</gene>
<evidence type="ECO:0000313" key="6">
    <source>
        <dbReference type="Proteomes" id="UP000283644"/>
    </source>
</evidence>
<dbReference type="InterPro" id="IPR050090">
    <property type="entry name" value="Tyrosine_recombinase_XerCD"/>
</dbReference>
<dbReference type="Gene3D" id="1.10.443.10">
    <property type="entry name" value="Intergrase catalytic core"/>
    <property type="match status" value="1"/>
</dbReference>
<dbReference type="OrthoDB" id="1822491at2"/>
<dbReference type="InterPro" id="IPR010998">
    <property type="entry name" value="Integrase_recombinase_N"/>
</dbReference>
<organism evidence="5 6">
    <name type="scientific">Nocardioides immobilis</name>
    <dbReference type="NCBI Taxonomy" id="2049295"/>
    <lineage>
        <taxon>Bacteria</taxon>
        <taxon>Bacillati</taxon>
        <taxon>Actinomycetota</taxon>
        <taxon>Actinomycetes</taxon>
        <taxon>Propionibacteriales</taxon>
        <taxon>Nocardioidaceae</taxon>
        <taxon>Nocardioides</taxon>
    </lineage>
</organism>
<dbReference type="GO" id="GO:0015074">
    <property type="term" value="P:DNA integration"/>
    <property type="evidence" value="ECO:0007669"/>
    <property type="project" value="InterPro"/>
</dbReference>
<dbReference type="GO" id="GO:0003677">
    <property type="term" value="F:DNA binding"/>
    <property type="evidence" value="ECO:0007669"/>
    <property type="project" value="UniProtKB-KW"/>
</dbReference>
<dbReference type="InterPro" id="IPR011010">
    <property type="entry name" value="DNA_brk_join_enz"/>
</dbReference>
<reference evidence="5 6" key="1">
    <citation type="submission" date="2018-09" db="EMBL/GenBank/DDBJ databases">
        <title>Genome sequencing of Nocardioides immobilis CCTCC AB 2017083 for comparison to Nocardioides silvaticus.</title>
        <authorList>
            <person name="Li C."/>
            <person name="Wang G."/>
        </authorList>
    </citation>
    <scope>NUCLEOTIDE SEQUENCE [LARGE SCALE GENOMIC DNA]</scope>
    <source>
        <strain evidence="5 6">CCTCC AB 2017083</strain>
    </source>
</reference>
<dbReference type="PANTHER" id="PTHR30349">
    <property type="entry name" value="PHAGE INTEGRASE-RELATED"/>
    <property type="match status" value="1"/>
</dbReference>
<dbReference type="GO" id="GO:0006310">
    <property type="term" value="P:DNA recombination"/>
    <property type="evidence" value="ECO:0007669"/>
    <property type="project" value="UniProtKB-KW"/>
</dbReference>
<dbReference type="InterPro" id="IPR013762">
    <property type="entry name" value="Integrase-like_cat_sf"/>
</dbReference>
<feature type="domain" description="Tyr recombinase" evidence="4">
    <location>
        <begin position="156"/>
        <end position="368"/>
    </location>
</feature>
<dbReference type="SUPFAM" id="SSF56349">
    <property type="entry name" value="DNA breaking-rejoining enzymes"/>
    <property type="match status" value="1"/>
</dbReference>
<accession>A0A417XUN0</accession>
<sequence length="391" mass="43297">MGWVWKERQSWRGSYRDEAGKQHTKSFKRQVDAKRWVATEESKVVRGDWIDPAAGKVTFAAFYADWAPRQVWLSSTRENADLATAGVVFGDMQLRSIRRSHIETWVKNMAARLAPTTIDTRFTIVRGVFRAAVADRLIASDPTVGVVLPRKRKAEAAMSIPTNSDVATLLDAAEPPDRPMSRPGFTAYVALCAFAGLRRGEALGVQVGDIDFLGRTLRVTRQLQRAKPADVEAGKNLVKAAGDIAVVVRPPKYESERTIYLPDELVAVLSEHVRQHTPDGEPSRWLFDEGGKPWHDNLVDYRWRSTRTDAGLTAKLHDLRHYFASGLIASGCDVVTVQRAMGHASATTTLSTYAHLWPTAEDKTRAAAAEMAAAVLAARLPAQVEVTRSRQ</sequence>
<comment type="caution">
    <text evidence="5">The sequence shown here is derived from an EMBL/GenBank/DDBJ whole genome shotgun (WGS) entry which is preliminary data.</text>
</comment>
<keyword evidence="2" id="KW-0238">DNA-binding</keyword>
<dbReference type="Pfam" id="PF00589">
    <property type="entry name" value="Phage_integrase"/>
    <property type="match status" value="1"/>
</dbReference>
<dbReference type="PROSITE" id="PS51898">
    <property type="entry name" value="TYR_RECOMBINASE"/>
    <property type="match status" value="1"/>
</dbReference>
<dbReference type="EMBL" id="QXGH01000037">
    <property type="protein sequence ID" value="RHW23971.1"/>
    <property type="molecule type" value="Genomic_DNA"/>
</dbReference>
<dbReference type="PANTHER" id="PTHR30349:SF64">
    <property type="entry name" value="PROPHAGE INTEGRASE INTD-RELATED"/>
    <property type="match status" value="1"/>
</dbReference>
<evidence type="ECO:0000256" key="2">
    <source>
        <dbReference type="ARBA" id="ARBA00023125"/>
    </source>
</evidence>